<sequence>MDSNGRTITYSGEALLSLRGRVAAPPRDVPAVIRRHRRGTRPGVLVIKNRENKKRRFKPYLPSVIMGNVRSLTNKTDKLAALVKTQREYRESSLLCFTETWLHRDIPDCLVEPDGFTVVRADRDTRSGKKRGGGDLLSSLTTNGVTLDT</sequence>
<dbReference type="EMBL" id="JASDAP010000008">
    <property type="protein sequence ID" value="KAK1899285.1"/>
    <property type="molecule type" value="Genomic_DNA"/>
</dbReference>
<reference evidence="2" key="1">
    <citation type="submission" date="2023-04" db="EMBL/GenBank/DDBJ databases">
        <title>Chromosome-level genome of Chaenocephalus aceratus.</title>
        <authorList>
            <person name="Park H."/>
        </authorList>
    </citation>
    <scope>NUCLEOTIDE SEQUENCE</scope>
    <source>
        <strain evidence="2">DE</strain>
        <tissue evidence="2">Muscle</tissue>
    </source>
</reference>
<evidence type="ECO:0000313" key="2">
    <source>
        <dbReference type="EMBL" id="KAK1899285.1"/>
    </source>
</evidence>
<gene>
    <name evidence="2" type="ORF">KUDE01_018806</name>
</gene>
<organism evidence="2 3">
    <name type="scientific">Dissostichus eleginoides</name>
    <name type="common">Patagonian toothfish</name>
    <name type="synonym">Dissostichus amissus</name>
    <dbReference type="NCBI Taxonomy" id="100907"/>
    <lineage>
        <taxon>Eukaryota</taxon>
        <taxon>Metazoa</taxon>
        <taxon>Chordata</taxon>
        <taxon>Craniata</taxon>
        <taxon>Vertebrata</taxon>
        <taxon>Euteleostomi</taxon>
        <taxon>Actinopterygii</taxon>
        <taxon>Neopterygii</taxon>
        <taxon>Teleostei</taxon>
        <taxon>Neoteleostei</taxon>
        <taxon>Acanthomorphata</taxon>
        <taxon>Eupercaria</taxon>
        <taxon>Perciformes</taxon>
        <taxon>Notothenioidei</taxon>
        <taxon>Nototheniidae</taxon>
        <taxon>Dissostichus</taxon>
    </lineage>
</organism>
<evidence type="ECO:0000256" key="1">
    <source>
        <dbReference type="SAM" id="MobiDB-lite"/>
    </source>
</evidence>
<name>A0AAD9FHW6_DISEL</name>
<comment type="caution">
    <text evidence="2">The sequence shown here is derived from an EMBL/GenBank/DDBJ whole genome shotgun (WGS) entry which is preliminary data.</text>
</comment>
<feature type="compositionally biased region" description="Polar residues" evidence="1">
    <location>
        <begin position="138"/>
        <end position="149"/>
    </location>
</feature>
<keyword evidence="3" id="KW-1185">Reference proteome</keyword>
<proteinExistence type="predicted"/>
<protein>
    <submittedName>
        <fullName evidence="2">Quinone oxidoreductase</fullName>
    </submittedName>
</protein>
<accession>A0AAD9FHW6</accession>
<feature type="region of interest" description="Disordered" evidence="1">
    <location>
        <begin position="125"/>
        <end position="149"/>
    </location>
</feature>
<dbReference type="AlphaFoldDB" id="A0AAD9FHW6"/>
<dbReference type="Proteomes" id="UP001228049">
    <property type="component" value="Unassembled WGS sequence"/>
</dbReference>
<evidence type="ECO:0000313" key="3">
    <source>
        <dbReference type="Proteomes" id="UP001228049"/>
    </source>
</evidence>